<reference evidence="3 4" key="1">
    <citation type="submission" date="2018-10" db="EMBL/GenBank/DDBJ databases">
        <title>Isolation of pseudouridimycin from Streptomyces albus DSM 40763.</title>
        <authorList>
            <person name="Rosenqvist P."/>
            <person name="Metsae-Ketelae M."/>
            <person name="Virta P."/>
        </authorList>
    </citation>
    <scope>NUCLEOTIDE SEQUENCE [LARGE SCALE GENOMIC DNA]</scope>
    <source>
        <strain evidence="3 4">DSM 40763</strain>
    </source>
</reference>
<evidence type="ECO:0000256" key="1">
    <source>
        <dbReference type="SAM" id="MobiDB-lite"/>
    </source>
</evidence>
<evidence type="ECO:0000313" key="3">
    <source>
        <dbReference type="EMBL" id="TGG86053.1"/>
    </source>
</evidence>
<proteinExistence type="predicted"/>
<gene>
    <name evidence="3" type="ORF">D8771_06455</name>
</gene>
<dbReference type="Proteomes" id="UP000298111">
    <property type="component" value="Unassembled WGS sequence"/>
</dbReference>
<dbReference type="AlphaFoldDB" id="A0A8H1LN58"/>
<keyword evidence="2" id="KW-1133">Transmembrane helix</keyword>
<accession>A0A8H1LN58</accession>
<protein>
    <submittedName>
        <fullName evidence="3">Uncharacterized protein</fullName>
    </submittedName>
</protein>
<evidence type="ECO:0000313" key="4">
    <source>
        <dbReference type="Proteomes" id="UP000298111"/>
    </source>
</evidence>
<sequence>MLGLIAEPGPAEEVAHKLAGQLPELLARSSDDAPDPDTWQVEVERKLLPLEADGSLPLIEVGREHRREHDWDAVVVLTELPRRAGRRPILADCAPEERVGLVSLAAMGALRVTHRARATLVHLVATYLTPAPGRTGGAAPSRRTLRTAGLSRSRTVDEREARQDPDSEAERTVDANVRLEGAGLHLILPGRRGQLRLLAGMVRMNRPWRLVPSLSPALAGAMAGAAFGVFYSSIWQLADASGTLRLLLVTALAVLAMIAWLILSNGLWERSPDPRLNAFSALYNAATVATVSCGVVVMFLLLFAATFVAACVIIPPPYLAKTLKHPAGLSDLATVAWLAACLGTVAGALGSGLADEEAVREAAYSRRERQRQEWRERREAQAGGEEPGRAHTTPAS</sequence>
<feature type="transmembrane region" description="Helical" evidence="2">
    <location>
        <begin position="288"/>
        <end position="315"/>
    </location>
</feature>
<keyword evidence="2" id="KW-0472">Membrane</keyword>
<dbReference type="EMBL" id="RCIY01000040">
    <property type="protein sequence ID" value="TGG86053.1"/>
    <property type="molecule type" value="Genomic_DNA"/>
</dbReference>
<feature type="region of interest" description="Disordered" evidence="1">
    <location>
        <begin position="364"/>
        <end position="396"/>
    </location>
</feature>
<organism evidence="3 4">
    <name type="scientific">Streptomyces albus</name>
    <dbReference type="NCBI Taxonomy" id="1888"/>
    <lineage>
        <taxon>Bacteria</taxon>
        <taxon>Bacillati</taxon>
        <taxon>Actinomycetota</taxon>
        <taxon>Actinomycetes</taxon>
        <taxon>Kitasatosporales</taxon>
        <taxon>Streptomycetaceae</taxon>
        <taxon>Streptomyces</taxon>
    </lineage>
</organism>
<keyword evidence="2" id="KW-0812">Transmembrane</keyword>
<feature type="compositionally biased region" description="Basic and acidic residues" evidence="1">
    <location>
        <begin position="154"/>
        <end position="172"/>
    </location>
</feature>
<feature type="region of interest" description="Disordered" evidence="1">
    <location>
        <begin position="131"/>
        <end position="172"/>
    </location>
</feature>
<evidence type="ECO:0000256" key="2">
    <source>
        <dbReference type="SAM" id="Phobius"/>
    </source>
</evidence>
<comment type="caution">
    <text evidence="3">The sequence shown here is derived from an EMBL/GenBank/DDBJ whole genome shotgun (WGS) entry which is preliminary data.</text>
</comment>
<feature type="transmembrane region" description="Helical" evidence="2">
    <location>
        <begin position="335"/>
        <end position="354"/>
    </location>
</feature>
<feature type="transmembrane region" description="Helical" evidence="2">
    <location>
        <begin position="246"/>
        <end position="268"/>
    </location>
</feature>
<feature type="transmembrane region" description="Helical" evidence="2">
    <location>
        <begin position="210"/>
        <end position="234"/>
    </location>
</feature>
<name>A0A8H1LN58_9ACTN</name>
<feature type="compositionally biased region" description="Basic and acidic residues" evidence="1">
    <location>
        <begin position="364"/>
        <end position="380"/>
    </location>
</feature>